<dbReference type="RefSeq" id="WP_311424757.1">
    <property type="nucleotide sequence ID" value="NZ_JAVREH010000045.1"/>
</dbReference>
<feature type="transmembrane region" description="Helical" evidence="1">
    <location>
        <begin position="69"/>
        <end position="87"/>
    </location>
</feature>
<feature type="transmembrane region" description="Helical" evidence="1">
    <location>
        <begin position="44"/>
        <end position="63"/>
    </location>
</feature>
<evidence type="ECO:0000256" key="1">
    <source>
        <dbReference type="SAM" id="Phobius"/>
    </source>
</evidence>
<organism evidence="2 3">
    <name type="scientific">Jatrophihabitans lederbergiae</name>
    <dbReference type="NCBI Taxonomy" id="3075547"/>
    <lineage>
        <taxon>Bacteria</taxon>
        <taxon>Bacillati</taxon>
        <taxon>Actinomycetota</taxon>
        <taxon>Actinomycetes</taxon>
        <taxon>Jatrophihabitantales</taxon>
        <taxon>Jatrophihabitantaceae</taxon>
        <taxon>Jatrophihabitans</taxon>
    </lineage>
</organism>
<gene>
    <name evidence="2" type="ORF">RM423_19720</name>
</gene>
<accession>A0ABU2JF29</accession>
<dbReference type="PANTHER" id="PTHR35007">
    <property type="entry name" value="INTEGRAL MEMBRANE PROTEIN-RELATED"/>
    <property type="match status" value="1"/>
</dbReference>
<reference evidence="3" key="1">
    <citation type="submission" date="2023-07" db="EMBL/GenBank/DDBJ databases">
        <title>30 novel species of actinomycetes from the DSMZ collection.</title>
        <authorList>
            <person name="Nouioui I."/>
        </authorList>
    </citation>
    <scope>NUCLEOTIDE SEQUENCE [LARGE SCALE GENOMIC DNA]</scope>
    <source>
        <strain evidence="3">DSM 44399</strain>
    </source>
</reference>
<keyword evidence="1" id="KW-1133">Transmembrane helix</keyword>
<dbReference type="EMBL" id="JAVREH010000045">
    <property type="protein sequence ID" value="MDT0263611.1"/>
    <property type="molecule type" value="Genomic_DNA"/>
</dbReference>
<feature type="transmembrane region" description="Helical" evidence="1">
    <location>
        <begin position="217"/>
        <end position="234"/>
    </location>
</feature>
<proteinExistence type="predicted"/>
<keyword evidence="1" id="KW-0812">Transmembrane</keyword>
<keyword evidence="1" id="KW-0472">Membrane</keyword>
<feature type="transmembrane region" description="Helical" evidence="1">
    <location>
        <begin position="6"/>
        <end position="23"/>
    </location>
</feature>
<dbReference type="Proteomes" id="UP001183176">
    <property type="component" value="Unassembled WGS sequence"/>
</dbReference>
<name>A0ABU2JF29_9ACTN</name>
<evidence type="ECO:0000313" key="2">
    <source>
        <dbReference type="EMBL" id="MDT0263611.1"/>
    </source>
</evidence>
<evidence type="ECO:0000313" key="3">
    <source>
        <dbReference type="Proteomes" id="UP001183176"/>
    </source>
</evidence>
<sequence>MTGWSALAAVLGVGTGLGLWLIIRGWRSNPAGQGGTLSRRRINLTDRSFLLRLLASLGAGVFVGAVTGWVVGALLAAVGVWALPRVLGPDRANTARIARFEAVASWAEMLRDTLSAAAGLEQAILVTAPLTPDAIRDPATAAAARLRDGHRLAPVLRGLGEELADPTADLVLSALVLAAEQRARDLGELLGTLAAAREHAALRMSIAAGRAQARSEVRITVGVTITFALGLLLLDRRYLSAYDTSAGQLVLLVVGALFAAGFALTARIARISEPARFLHTDTPHDDNGLVEVAGEGVWSS</sequence>
<dbReference type="PANTHER" id="PTHR35007:SF3">
    <property type="entry name" value="POSSIBLE CONSERVED ALANINE RICH MEMBRANE PROTEIN"/>
    <property type="match status" value="1"/>
</dbReference>
<feature type="transmembrane region" description="Helical" evidence="1">
    <location>
        <begin position="246"/>
        <end position="266"/>
    </location>
</feature>
<evidence type="ECO:0008006" key="4">
    <source>
        <dbReference type="Google" id="ProtNLM"/>
    </source>
</evidence>
<keyword evidence="3" id="KW-1185">Reference proteome</keyword>
<comment type="caution">
    <text evidence="2">The sequence shown here is derived from an EMBL/GenBank/DDBJ whole genome shotgun (WGS) entry which is preliminary data.</text>
</comment>
<protein>
    <recommendedName>
        <fullName evidence="4">Pilus assembly protein TadB</fullName>
    </recommendedName>
</protein>